<evidence type="ECO:0000313" key="13">
    <source>
        <dbReference type="Proteomes" id="UP000694563"/>
    </source>
</evidence>
<keyword evidence="5" id="KW-0677">Repeat</keyword>
<name>A0A8C3V9G0_CATUS</name>
<evidence type="ECO:0000256" key="2">
    <source>
        <dbReference type="ARBA" id="ARBA00022588"/>
    </source>
</evidence>
<dbReference type="InterPro" id="IPR035976">
    <property type="entry name" value="Sushi/SCR/CCP_sf"/>
</dbReference>
<feature type="domain" description="Sushi" evidence="11">
    <location>
        <begin position="260"/>
        <end position="320"/>
    </location>
</feature>
<dbReference type="PROSITE" id="PS50923">
    <property type="entry name" value="SUSHI"/>
    <property type="match status" value="5"/>
</dbReference>
<evidence type="ECO:0000259" key="11">
    <source>
        <dbReference type="PROSITE" id="PS50923"/>
    </source>
</evidence>
<dbReference type="InterPro" id="IPR000436">
    <property type="entry name" value="Sushi_SCR_CCP_dom"/>
</dbReference>
<comment type="caution">
    <text evidence="10">Lacks conserved residue(s) required for the propagation of feature annotation.</text>
</comment>
<dbReference type="InterPro" id="IPR051503">
    <property type="entry name" value="ComplSys_Reg/VirEntry_Med"/>
</dbReference>
<evidence type="ECO:0000256" key="4">
    <source>
        <dbReference type="ARBA" id="ARBA00022729"/>
    </source>
</evidence>
<feature type="disulfide bond" evidence="10">
    <location>
        <begin position="262"/>
        <end position="305"/>
    </location>
</feature>
<dbReference type="SUPFAM" id="SSF57535">
    <property type="entry name" value="Complement control module/SCR domain"/>
    <property type="match status" value="6"/>
</dbReference>
<feature type="domain" description="Sushi" evidence="11">
    <location>
        <begin position="78"/>
        <end position="138"/>
    </location>
</feature>
<feature type="disulfide bond" evidence="10">
    <location>
        <begin position="80"/>
        <end position="123"/>
    </location>
</feature>
<organism evidence="12 13">
    <name type="scientific">Catharus ustulatus</name>
    <name type="common">Russet-backed thrush</name>
    <name type="synonym">Hylocichla ustulatus</name>
    <dbReference type="NCBI Taxonomy" id="91951"/>
    <lineage>
        <taxon>Eukaryota</taxon>
        <taxon>Metazoa</taxon>
        <taxon>Chordata</taxon>
        <taxon>Craniata</taxon>
        <taxon>Vertebrata</taxon>
        <taxon>Euteleostomi</taxon>
        <taxon>Archelosauria</taxon>
        <taxon>Archosauria</taxon>
        <taxon>Dinosauria</taxon>
        <taxon>Saurischia</taxon>
        <taxon>Theropoda</taxon>
        <taxon>Coelurosauria</taxon>
        <taxon>Aves</taxon>
        <taxon>Neognathae</taxon>
        <taxon>Neoaves</taxon>
        <taxon>Telluraves</taxon>
        <taxon>Australaves</taxon>
        <taxon>Passeriformes</taxon>
        <taxon>Turdidae</taxon>
        <taxon>Catharus</taxon>
    </lineage>
</organism>
<keyword evidence="4" id="KW-0732">Signal</keyword>
<keyword evidence="8 10" id="KW-1015">Disulfide bond</keyword>
<dbReference type="Pfam" id="PF00084">
    <property type="entry name" value="Sushi"/>
    <property type="match status" value="6"/>
</dbReference>
<evidence type="ECO:0000256" key="3">
    <source>
        <dbReference type="ARBA" id="ARBA00022659"/>
    </source>
</evidence>
<evidence type="ECO:0000256" key="5">
    <source>
        <dbReference type="ARBA" id="ARBA00022737"/>
    </source>
</evidence>
<evidence type="ECO:0000256" key="10">
    <source>
        <dbReference type="PROSITE-ProRule" id="PRU00302"/>
    </source>
</evidence>
<feature type="disulfide bond" evidence="10">
    <location>
        <begin position="341"/>
        <end position="368"/>
    </location>
</feature>
<sequence length="417" mass="45180">MVPHPQLLTPSCSSLPAIGCTRPEIENGKVSGLETSFNLEDTIFFECNLGYALKGSPESQCQFGGKWHPPVPTCEKLPPCPSPPVIRNGQHDSGGVTEFIPGMSVKYHCDPGYVLTGKTTVSCLSSGVWSIPYPRCEGEHSPSIKDGEVAEGRRAEYHPGDNVTFQCHPGFVLRGSRGGLWAQPKALCKINLCPALAVLLCPPPPDIAHATLSAAPGTNFSSGSSVSYSCQPGYSLLGNSSLLCTAWGNWSLPYPRCAVLQCPSPPNIDKGKHDSQGLEVFPTGMVVNYSCDPGYSLVGEASIYCTDAGNWSLPLPQCAGTPWVAVPKARYPYGDTVTFRCRRGFTLRGSPSSQCRGDRRWDPPPPVCEQGKDQLLLISAAHSPKSKLVSFFLFAPITLRRMQIFFLSFMPLFTHRR</sequence>
<keyword evidence="6" id="KW-0391">Immunity</keyword>
<proteinExistence type="predicted"/>
<reference evidence="12" key="3">
    <citation type="submission" date="2025-09" db="UniProtKB">
        <authorList>
            <consortium name="Ensembl"/>
        </authorList>
    </citation>
    <scope>IDENTIFICATION</scope>
</reference>
<dbReference type="PANTHER" id="PTHR45785:SF2">
    <property type="entry name" value="COMPLEMENT FACTOR H-RELATED"/>
    <property type="match status" value="1"/>
</dbReference>
<evidence type="ECO:0000313" key="12">
    <source>
        <dbReference type="Ensembl" id="ENSCUSP00005024994.1"/>
    </source>
</evidence>
<comment type="subcellular location">
    <subcellularLocation>
        <location evidence="1">Virion</location>
    </subcellularLocation>
</comment>
<dbReference type="GO" id="GO:0006958">
    <property type="term" value="P:complement activation, classical pathway"/>
    <property type="evidence" value="ECO:0007669"/>
    <property type="project" value="UniProtKB-KW"/>
</dbReference>
<dbReference type="Gene3D" id="2.10.70.10">
    <property type="entry name" value="Complement Module, domain 1"/>
    <property type="match status" value="6"/>
</dbReference>
<dbReference type="FunFam" id="2.10.70.10:FF:000070">
    <property type="entry name" value="Complement C3d receptor 2"/>
    <property type="match status" value="1"/>
</dbReference>
<keyword evidence="2" id="KW-0399">Innate immunity</keyword>
<dbReference type="Ensembl" id="ENSCUST00005025876.1">
    <property type="protein sequence ID" value="ENSCUSP00005024994.1"/>
    <property type="gene ID" value="ENSCUSG00005015562.1"/>
</dbReference>
<feature type="disulfide bond" evidence="10">
    <location>
        <begin position="109"/>
        <end position="136"/>
    </location>
</feature>
<evidence type="ECO:0000256" key="8">
    <source>
        <dbReference type="ARBA" id="ARBA00023157"/>
    </source>
</evidence>
<feature type="disulfide bond" evidence="10">
    <location>
        <begin position="47"/>
        <end position="74"/>
    </location>
</feature>
<keyword evidence="9" id="KW-0325">Glycoprotein</keyword>
<evidence type="ECO:0000256" key="7">
    <source>
        <dbReference type="ARBA" id="ARBA00022875"/>
    </source>
</evidence>
<keyword evidence="7" id="KW-0180">Complement pathway</keyword>
<dbReference type="FunFam" id="2.10.70.10:FF:000014">
    <property type="entry name" value="Membrane cofactor protein"/>
    <property type="match status" value="2"/>
</dbReference>
<feature type="domain" description="Sushi" evidence="11">
    <location>
        <begin position="18"/>
        <end position="76"/>
    </location>
</feature>
<dbReference type="Proteomes" id="UP000694563">
    <property type="component" value="Chromosome 25"/>
</dbReference>
<feature type="disulfide bond" evidence="10">
    <location>
        <begin position="201"/>
        <end position="244"/>
    </location>
</feature>
<feature type="disulfide bond" evidence="10">
    <location>
        <begin position="291"/>
        <end position="318"/>
    </location>
</feature>
<feature type="domain" description="Sushi" evidence="11">
    <location>
        <begin position="199"/>
        <end position="259"/>
    </location>
</feature>
<dbReference type="CDD" id="cd00033">
    <property type="entry name" value="CCP"/>
    <property type="match status" value="6"/>
</dbReference>
<feature type="domain" description="Sushi" evidence="11">
    <location>
        <begin position="321"/>
        <end position="370"/>
    </location>
</feature>
<feature type="disulfide bond" evidence="10">
    <location>
        <begin position="230"/>
        <end position="257"/>
    </location>
</feature>
<protein>
    <recommendedName>
        <fullName evidence="11">Sushi domain-containing protein</fullName>
    </recommendedName>
</protein>
<keyword evidence="3 10" id="KW-0768">Sushi</keyword>
<evidence type="ECO:0000256" key="1">
    <source>
        <dbReference type="ARBA" id="ARBA00004328"/>
    </source>
</evidence>
<dbReference type="AlphaFoldDB" id="A0A8C3V9G0"/>
<keyword evidence="13" id="KW-1185">Reference proteome</keyword>
<evidence type="ECO:0000256" key="6">
    <source>
        <dbReference type="ARBA" id="ARBA00022859"/>
    </source>
</evidence>
<reference evidence="12" key="1">
    <citation type="submission" date="2020-10" db="EMBL/GenBank/DDBJ databases">
        <title>Catharus ustulatus (Swainson's thrush) genome, bCatUst1, primary haplotype v2.</title>
        <authorList>
            <person name="Delmore K."/>
            <person name="Vafadar M."/>
            <person name="Formenti G."/>
            <person name="Chow W."/>
            <person name="Pelan S."/>
            <person name="Howe K."/>
            <person name="Rhie A."/>
            <person name="Mountcastle J."/>
            <person name="Haase B."/>
            <person name="Fedrigo O."/>
            <person name="Jarvis E.D."/>
        </authorList>
    </citation>
    <scope>NUCLEOTIDE SEQUENCE [LARGE SCALE GENOMIC DNA]</scope>
</reference>
<dbReference type="PANTHER" id="PTHR45785">
    <property type="entry name" value="COMPLEMENT FACTOR H-RELATED"/>
    <property type="match status" value="1"/>
</dbReference>
<evidence type="ECO:0000256" key="9">
    <source>
        <dbReference type="ARBA" id="ARBA00023180"/>
    </source>
</evidence>
<dbReference type="SMART" id="SM00032">
    <property type="entry name" value="CCP"/>
    <property type="match status" value="6"/>
</dbReference>
<reference evidence="12" key="2">
    <citation type="submission" date="2025-08" db="UniProtKB">
        <authorList>
            <consortium name="Ensembl"/>
        </authorList>
    </citation>
    <scope>IDENTIFICATION</scope>
</reference>
<accession>A0A8C3V9G0</accession>
<dbReference type="GO" id="GO:0045087">
    <property type="term" value="P:innate immune response"/>
    <property type="evidence" value="ECO:0007669"/>
    <property type="project" value="UniProtKB-KW"/>
</dbReference>